<comment type="caution">
    <text evidence="1">The sequence shown here is derived from an EMBL/GenBank/DDBJ whole genome shotgun (WGS) entry which is preliminary data.</text>
</comment>
<reference evidence="1" key="1">
    <citation type="journal article" date="2015" name="Nature">
        <title>Complex archaea that bridge the gap between prokaryotes and eukaryotes.</title>
        <authorList>
            <person name="Spang A."/>
            <person name="Saw J.H."/>
            <person name="Jorgensen S.L."/>
            <person name="Zaremba-Niedzwiedzka K."/>
            <person name="Martijn J."/>
            <person name="Lind A.E."/>
            <person name="van Eijk R."/>
            <person name="Schleper C."/>
            <person name="Guy L."/>
            <person name="Ettema T.J."/>
        </authorList>
    </citation>
    <scope>NUCLEOTIDE SEQUENCE</scope>
</reference>
<proteinExistence type="predicted"/>
<organism evidence="1">
    <name type="scientific">marine sediment metagenome</name>
    <dbReference type="NCBI Taxonomy" id="412755"/>
    <lineage>
        <taxon>unclassified sequences</taxon>
        <taxon>metagenomes</taxon>
        <taxon>ecological metagenomes</taxon>
    </lineage>
</organism>
<accession>A0A0F8YKM6</accession>
<gene>
    <name evidence="1" type="ORF">LCGC14_2808370</name>
</gene>
<dbReference type="EMBL" id="LAZR01052898">
    <property type="protein sequence ID" value="KKK81938.1"/>
    <property type="molecule type" value="Genomic_DNA"/>
</dbReference>
<protein>
    <submittedName>
        <fullName evidence="1">Uncharacterized protein</fullName>
    </submittedName>
</protein>
<dbReference type="AlphaFoldDB" id="A0A0F8YKM6"/>
<sequence length="47" mass="5569">MKIKYNPRKSARKEAQLSTEQAIFAEQENIHRKAMRAKKPKRVRETA</sequence>
<name>A0A0F8YKM6_9ZZZZ</name>
<evidence type="ECO:0000313" key="1">
    <source>
        <dbReference type="EMBL" id="KKK81938.1"/>
    </source>
</evidence>